<name>A0A7E4WAR9_PANRE</name>
<dbReference type="GO" id="GO:0005789">
    <property type="term" value="C:endoplasmic reticulum membrane"/>
    <property type="evidence" value="ECO:0007669"/>
    <property type="project" value="UniProtKB-SubCell"/>
</dbReference>
<reference evidence="13" key="1">
    <citation type="journal article" date="2013" name="Genetics">
        <title>The draft genome and transcriptome of Panagrellus redivivus are shaped by the harsh demands of a free-living lifestyle.</title>
        <authorList>
            <person name="Srinivasan J."/>
            <person name="Dillman A.R."/>
            <person name="Macchietto M.G."/>
            <person name="Heikkinen L."/>
            <person name="Lakso M."/>
            <person name="Fracchia K.M."/>
            <person name="Antoshechkin I."/>
            <person name="Mortazavi A."/>
            <person name="Wong G."/>
            <person name="Sternberg P.W."/>
        </authorList>
    </citation>
    <scope>NUCLEOTIDE SEQUENCE [LARGE SCALE GENOMIC DNA]</scope>
    <source>
        <strain evidence="13">MT8872</strain>
    </source>
</reference>
<dbReference type="PANTHER" id="PTHR15495">
    <property type="entry name" value="NEGATIVE REGULATOR OF VESICLE FORMATION-RELATED"/>
    <property type="match status" value="1"/>
</dbReference>
<dbReference type="GO" id="GO:0050185">
    <property type="term" value="F:phosphatidylinositol deacylase activity"/>
    <property type="evidence" value="ECO:0007669"/>
    <property type="project" value="TreeGrafter"/>
</dbReference>
<dbReference type="InterPro" id="IPR029058">
    <property type="entry name" value="AB_hydrolase_fold"/>
</dbReference>
<proteinExistence type="inferred from homology"/>
<evidence type="ECO:0000313" key="14">
    <source>
        <dbReference type="WBParaSite" id="Pan_g9465.t1"/>
    </source>
</evidence>
<feature type="transmembrane region" description="Helical" evidence="10">
    <location>
        <begin position="673"/>
        <end position="693"/>
    </location>
</feature>
<dbReference type="PANTHER" id="PTHR15495:SF7">
    <property type="entry name" value="GPI INOSITOL-DEACYLASE"/>
    <property type="match status" value="1"/>
</dbReference>
<evidence type="ECO:0000256" key="8">
    <source>
        <dbReference type="ARBA" id="ARBA00022989"/>
    </source>
</evidence>
<feature type="chain" id="PRO_5028860899" description="GPI inositol-deacylase" evidence="11">
    <location>
        <begin position="20"/>
        <end position="776"/>
    </location>
</feature>
<dbReference type="GO" id="GO:0015031">
    <property type="term" value="P:protein transport"/>
    <property type="evidence" value="ECO:0007669"/>
    <property type="project" value="UniProtKB-KW"/>
</dbReference>
<evidence type="ECO:0000256" key="1">
    <source>
        <dbReference type="ARBA" id="ARBA00004477"/>
    </source>
</evidence>
<reference evidence="14" key="2">
    <citation type="submission" date="2020-10" db="UniProtKB">
        <authorList>
            <consortium name="WormBaseParasite"/>
        </authorList>
    </citation>
    <scope>IDENTIFICATION</scope>
</reference>
<keyword evidence="3 10" id="KW-0813">Transport</keyword>
<feature type="signal peptide" evidence="11">
    <location>
        <begin position="1"/>
        <end position="19"/>
    </location>
</feature>
<dbReference type="SUPFAM" id="SSF53474">
    <property type="entry name" value="alpha/beta-Hydrolases"/>
    <property type="match status" value="1"/>
</dbReference>
<comment type="function">
    <text evidence="10">Involved in inositol deacylation of GPI-anchored proteins which plays important roles in the quality control and ER-associated degradation of GPI-anchored proteins.</text>
</comment>
<evidence type="ECO:0000256" key="4">
    <source>
        <dbReference type="ARBA" id="ARBA00022692"/>
    </source>
</evidence>
<sequence>MISLSVFIAISLLGYSVEAAVKWNPFAFDYNDCKMTSMWRYIKYMPVGLPQSPEGYQLYLYGEGHYARRFMDDQKVTGLPVIFVPGNAGSSQQSRSIGSLLQNKTEMWYSKFHFNVFTLHFNHEFSGLSADYIPRQANYLEKAIDYIWNMYKKPPPGIVLIGHSMGGVVIRDTLRRPTVDLDRISVVLTFSSSHHRPPLIVNKKMLDLWRSIEADWNKPRLVDSHIRVVSINGGLKDELIHEATTSSLNPTVYTFSTTEIDRVWVEADHLCIVWCNQLVRHTSRFLFHYAENLPTFREKVDSIIELFYQGPARVLNPVPLPPGVTPNELAASSARCPGDAIGPCVRQGVFVLDMSTDVALVIGPVSYKSLASLRVGADPRCRAVTRHMNELAYYVIISKHDCVDGGLVVDTNKSALWLANQNQIDLKPLNLIYSLLPTSQIPARRFKVARGLRRLPIHLGDVSRSAIFAVSIERQCQGNIYRVIFESGNTRRLDERSPSNAKNLRTIRVYKTTSNAGLLTFVDDQICSYALRIEFDWKLSVKTAILEWINYLPLGLLLSLALFETTSSLTGMSWPFLILGCLASIAVGMWSTDPPAFAVILTLLMAFLVHQVSHTAGNLLTGFAAPQSIIIPTLFWITAAILTVLVTPLLGAIIGSVAGLIHRPSAPASSRSFAALFLGLITLPSGVFFVDLVKRRLAWTPTADLFAISTLLYNTTCCFGMRLRLRQPLRWLALVFATALPCIAAADYEFYLSTLEAQACFASLAFALIVSQKRFV</sequence>
<dbReference type="Gene3D" id="3.40.50.1820">
    <property type="entry name" value="alpha/beta hydrolase"/>
    <property type="match status" value="1"/>
</dbReference>
<feature type="transmembrane region" description="Helical" evidence="10">
    <location>
        <begin position="572"/>
        <end position="590"/>
    </location>
</feature>
<keyword evidence="9 10" id="KW-0472">Membrane</keyword>
<keyword evidence="8 10" id="KW-1133">Transmembrane helix</keyword>
<evidence type="ECO:0000256" key="11">
    <source>
        <dbReference type="SAM" id="SignalP"/>
    </source>
</evidence>
<dbReference type="Proteomes" id="UP000492821">
    <property type="component" value="Unassembled WGS sequence"/>
</dbReference>
<keyword evidence="7 10" id="KW-0653">Protein transport</keyword>
<feature type="transmembrane region" description="Helical" evidence="10">
    <location>
        <begin position="634"/>
        <end position="661"/>
    </location>
</feature>
<feature type="transmembrane region" description="Helical" evidence="10">
    <location>
        <begin position="729"/>
        <end position="746"/>
    </location>
</feature>
<evidence type="ECO:0000256" key="6">
    <source>
        <dbReference type="ARBA" id="ARBA00022824"/>
    </source>
</evidence>
<organism evidence="13 14">
    <name type="scientific">Panagrellus redivivus</name>
    <name type="common">Microworm</name>
    <dbReference type="NCBI Taxonomy" id="6233"/>
    <lineage>
        <taxon>Eukaryota</taxon>
        <taxon>Metazoa</taxon>
        <taxon>Ecdysozoa</taxon>
        <taxon>Nematoda</taxon>
        <taxon>Chromadorea</taxon>
        <taxon>Rhabditida</taxon>
        <taxon>Tylenchina</taxon>
        <taxon>Panagrolaimomorpha</taxon>
        <taxon>Panagrolaimoidea</taxon>
        <taxon>Panagrolaimidae</taxon>
        <taxon>Panagrellus</taxon>
    </lineage>
</organism>
<keyword evidence="4 10" id="KW-0812">Transmembrane</keyword>
<dbReference type="WBParaSite" id="Pan_g9465.t1">
    <property type="protein sequence ID" value="Pan_g9465.t1"/>
    <property type="gene ID" value="Pan_g9465"/>
</dbReference>
<comment type="similarity">
    <text evidence="2 10">Belongs to the GPI inositol-deacylase family.</text>
</comment>
<accession>A0A7E4WAR9</accession>
<evidence type="ECO:0000259" key="12">
    <source>
        <dbReference type="Pfam" id="PF07819"/>
    </source>
</evidence>
<protein>
    <recommendedName>
        <fullName evidence="10">GPI inositol-deacylase</fullName>
        <ecNumber evidence="10">3.1.-.-</ecNumber>
    </recommendedName>
</protein>
<dbReference type="GO" id="GO:0006505">
    <property type="term" value="P:GPI anchor metabolic process"/>
    <property type="evidence" value="ECO:0007669"/>
    <property type="project" value="TreeGrafter"/>
</dbReference>
<dbReference type="EC" id="3.1.-.-" evidence="10"/>
<dbReference type="GO" id="GO:0006888">
    <property type="term" value="P:endoplasmic reticulum to Golgi vesicle-mediated transport"/>
    <property type="evidence" value="ECO:0007669"/>
    <property type="project" value="TreeGrafter"/>
</dbReference>
<keyword evidence="13" id="KW-1185">Reference proteome</keyword>
<keyword evidence="5 10" id="KW-0378">Hydrolase</keyword>
<evidence type="ECO:0000256" key="2">
    <source>
        <dbReference type="ARBA" id="ARBA00006931"/>
    </source>
</evidence>
<feature type="domain" description="GPI inositol-deacylase PGAP1-like alpha/beta" evidence="12">
    <location>
        <begin position="76"/>
        <end position="289"/>
    </location>
</feature>
<evidence type="ECO:0000256" key="5">
    <source>
        <dbReference type="ARBA" id="ARBA00022801"/>
    </source>
</evidence>
<feature type="transmembrane region" description="Helical" evidence="10">
    <location>
        <begin position="548"/>
        <end position="565"/>
    </location>
</feature>
<evidence type="ECO:0000313" key="13">
    <source>
        <dbReference type="Proteomes" id="UP000492821"/>
    </source>
</evidence>
<evidence type="ECO:0000256" key="10">
    <source>
        <dbReference type="RuleBase" id="RU365011"/>
    </source>
</evidence>
<dbReference type="InterPro" id="IPR012908">
    <property type="entry name" value="PGAP1-ab_dom-like"/>
</dbReference>
<evidence type="ECO:0000256" key="9">
    <source>
        <dbReference type="ARBA" id="ARBA00023136"/>
    </source>
</evidence>
<evidence type="ECO:0000256" key="3">
    <source>
        <dbReference type="ARBA" id="ARBA00022448"/>
    </source>
</evidence>
<dbReference type="Pfam" id="PF07819">
    <property type="entry name" value="PGAP1"/>
    <property type="match status" value="1"/>
</dbReference>
<keyword evidence="6 10" id="KW-0256">Endoplasmic reticulum</keyword>
<feature type="transmembrane region" description="Helical" evidence="10">
    <location>
        <begin position="596"/>
        <end position="613"/>
    </location>
</feature>
<comment type="subcellular location">
    <subcellularLocation>
        <location evidence="1">Endoplasmic reticulum membrane</location>
        <topology evidence="1">Multi-pass membrane protein</topology>
    </subcellularLocation>
</comment>
<dbReference type="AlphaFoldDB" id="A0A7E4WAR9"/>
<keyword evidence="11" id="KW-0732">Signal</keyword>
<evidence type="ECO:0000256" key="7">
    <source>
        <dbReference type="ARBA" id="ARBA00022927"/>
    </source>
</evidence>
<dbReference type="InterPro" id="IPR039529">
    <property type="entry name" value="PGAP1/BST1"/>
</dbReference>